<dbReference type="FunFam" id="2.60.110.10:FF:000004">
    <property type="entry name" value="THAUMATIN-LIKE PROTEIN 1"/>
    <property type="match status" value="1"/>
</dbReference>
<dbReference type="Pfam" id="PF00314">
    <property type="entry name" value="Thaumatin"/>
    <property type="match status" value="1"/>
</dbReference>
<sequence length="369" mass="39585">MSRLPCLSISLLGFLILHVLISGVVSSATVTLLNRCNHTVWPGITSNTAIEVPTTSFRLETGQNTTINVPSSWSGRFHGRTQCVEDSFGNFTCLTGDCGSGKLECTGSRSVAPATLAEFSVDAIGGTDIFDISMVDGYNLPIMIAPIGGLNCSRTECRMDVNGVCPSELKISSDGEGVACVHPCTAFADPQSCCTGTYNSPGQCKASQYTNVFKKACPTAYSYVYDDKASTFQCDAANYLIAFCPTPNESNDTRKSGGVCGTDSVTDPKCLYKPGNNTKASGPGNTKASRSGNTMGLGLKIGIAGGVAVSILFLLLLLFICHRQIKIWHNSTSYPKEVEVFIRKYGPSVPKRFSEGFKINKRKWRGIYE</sequence>
<feature type="transmembrane region" description="Helical" evidence="1">
    <location>
        <begin position="297"/>
        <end position="321"/>
    </location>
</feature>
<dbReference type="InterPro" id="IPR037176">
    <property type="entry name" value="Osmotin/thaumatin-like_sf"/>
</dbReference>
<dbReference type="PROSITE" id="PS00316">
    <property type="entry name" value="THAUMATIN_1"/>
    <property type="match status" value="1"/>
</dbReference>
<keyword evidence="1" id="KW-1133">Transmembrane helix</keyword>
<comment type="caution">
    <text evidence="3">The sequence shown here is derived from an EMBL/GenBank/DDBJ whole genome shotgun (WGS) entry which is preliminary data.</text>
</comment>
<evidence type="ECO:0000256" key="2">
    <source>
        <dbReference type="SAM" id="SignalP"/>
    </source>
</evidence>
<dbReference type="AlphaFoldDB" id="A0AAD8IFK6"/>
<dbReference type="CDD" id="cd09218">
    <property type="entry name" value="TLP-PA"/>
    <property type="match status" value="1"/>
</dbReference>
<reference evidence="3" key="2">
    <citation type="submission" date="2023-05" db="EMBL/GenBank/DDBJ databases">
        <authorList>
            <person name="Schelkunov M.I."/>
        </authorList>
    </citation>
    <scope>NUCLEOTIDE SEQUENCE</scope>
    <source>
        <strain evidence="3">Hsosn_3</strain>
        <tissue evidence="3">Leaf</tissue>
    </source>
</reference>
<accession>A0AAD8IFK6</accession>
<evidence type="ECO:0000256" key="1">
    <source>
        <dbReference type="SAM" id="Phobius"/>
    </source>
</evidence>
<dbReference type="SMART" id="SM00205">
    <property type="entry name" value="THN"/>
    <property type="match status" value="1"/>
</dbReference>
<gene>
    <name evidence="3" type="ORF">POM88_021806</name>
</gene>
<proteinExistence type="predicted"/>
<keyword evidence="4" id="KW-1185">Reference proteome</keyword>
<evidence type="ECO:0000313" key="3">
    <source>
        <dbReference type="EMBL" id="KAK1384071.1"/>
    </source>
</evidence>
<feature type="chain" id="PRO_5042272921" evidence="2">
    <location>
        <begin position="28"/>
        <end position="369"/>
    </location>
</feature>
<organism evidence="3 4">
    <name type="scientific">Heracleum sosnowskyi</name>
    <dbReference type="NCBI Taxonomy" id="360622"/>
    <lineage>
        <taxon>Eukaryota</taxon>
        <taxon>Viridiplantae</taxon>
        <taxon>Streptophyta</taxon>
        <taxon>Embryophyta</taxon>
        <taxon>Tracheophyta</taxon>
        <taxon>Spermatophyta</taxon>
        <taxon>Magnoliopsida</taxon>
        <taxon>eudicotyledons</taxon>
        <taxon>Gunneridae</taxon>
        <taxon>Pentapetalae</taxon>
        <taxon>asterids</taxon>
        <taxon>campanulids</taxon>
        <taxon>Apiales</taxon>
        <taxon>Apiaceae</taxon>
        <taxon>Apioideae</taxon>
        <taxon>apioid superclade</taxon>
        <taxon>Tordylieae</taxon>
        <taxon>Tordyliinae</taxon>
        <taxon>Heracleum</taxon>
    </lineage>
</organism>
<evidence type="ECO:0000313" key="4">
    <source>
        <dbReference type="Proteomes" id="UP001237642"/>
    </source>
</evidence>
<keyword evidence="1" id="KW-0472">Membrane</keyword>
<keyword evidence="1" id="KW-0812">Transmembrane</keyword>
<reference evidence="3" key="1">
    <citation type="submission" date="2023-02" db="EMBL/GenBank/DDBJ databases">
        <title>Genome of toxic invasive species Heracleum sosnowskyi carries increased number of genes despite the absence of recent whole-genome duplications.</title>
        <authorList>
            <person name="Schelkunov M."/>
            <person name="Shtratnikova V."/>
            <person name="Makarenko M."/>
            <person name="Klepikova A."/>
            <person name="Omelchenko D."/>
            <person name="Novikova G."/>
            <person name="Obukhova E."/>
            <person name="Bogdanov V."/>
            <person name="Penin A."/>
            <person name="Logacheva M."/>
        </authorList>
    </citation>
    <scope>NUCLEOTIDE SEQUENCE</scope>
    <source>
        <strain evidence="3">Hsosn_3</strain>
        <tissue evidence="3">Leaf</tissue>
    </source>
</reference>
<dbReference type="SUPFAM" id="SSF49870">
    <property type="entry name" value="Osmotin, thaumatin-like protein"/>
    <property type="match status" value="1"/>
</dbReference>
<dbReference type="PROSITE" id="PS51367">
    <property type="entry name" value="THAUMATIN_2"/>
    <property type="match status" value="1"/>
</dbReference>
<dbReference type="PANTHER" id="PTHR31048">
    <property type="entry name" value="OS03G0233200 PROTEIN"/>
    <property type="match status" value="1"/>
</dbReference>
<dbReference type="InterPro" id="IPR017949">
    <property type="entry name" value="Thaumatin_CS"/>
</dbReference>
<dbReference type="Proteomes" id="UP001237642">
    <property type="component" value="Unassembled WGS sequence"/>
</dbReference>
<dbReference type="InterPro" id="IPR001938">
    <property type="entry name" value="Thaumatin"/>
</dbReference>
<dbReference type="PRINTS" id="PR00347">
    <property type="entry name" value="THAUMATIN"/>
</dbReference>
<feature type="signal peptide" evidence="2">
    <location>
        <begin position="1"/>
        <end position="27"/>
    </location>
</feature>
<dbReference type="Gene3D" id="2.60.110.10">
    <property type="entry name" value="Thaumatin"/>
    <property type="match status" value="1"/>
</dbReference>
<protein>
    <submittedName>
        <fullName evidence="3">Thaumatin-like protein 1b</fullName>
    </submittedName>
</protein>
<name>A0AAD8IFK6_9APIA</name>
<dbReference type="EMBL" id="JAUIZM010000005">
    <property type="protein sequence ID" value="KAK1384071.1"/>
    <property type="molecule type" value="Genomic_DNA"/>
</dbReference>
<keyword evidence="2" id="KW-0732">Signal</keyword>